<dbReference type="EMBL" id="LT575491">
    <property type="protein sequence ID" value="SAY46544.1"/>
    <property type="molecule type" value="Genomic_DNA"/>
</dbReference>
<accession>A0A1C3HNB8</accession>
<gene>
    <name evidence="1" type="ORF">PWN146_05313</name>
</gene>
<reference evidence="1" key="1">
    <citation type="submission" date="2016-05" db="EMBL/GenBank/DDBJ databases">
        <authorList>
            <person name="Lavstsen T."/>
            <person name="Jespersen J.S."/>
        </authorList>
    </citation>
    <scope>NUCLEOTIDE SEQUENCE</scope>
    <source>
        <strain evidence="1">PWN146_assembly</strain>
    </source>
</reference>
<name>A0A1C3HNB8_SERMA</name>
<sequence length="145" mass="15969">MSKALFADLAEQFLSVAVKTWVIRSELPAAAAADVLLTTAIQQGFLEDRGRPLLGNTLNEWGKNKKYPRWAIQSAMALLLADGWKPVTHSEWAAYAAIHVQSKKVGSLTQLLDVLPEGLDIDVAAGWICAATEDAARYHERKKLR</sequence>
<dbReference type="RefSeq" id="WP_172691754.1">
    <property type="nucleotide sequence ID" value="NZ_LT575491.1"/>
</dbReference>
<protein>
    <submittedName>
        <fullName evidence="1">Uncharacterized protein</fullName>
    </submittedName>
</protein>
<organism evidence="1">
    <name type="scientific">Serratia marcescens</name>
    <dbReference type="NCBI Taxonomy" id="615"/>
    <lineage>
        <taxon>Bacteria</taxon>
        <taxon>Pseudomonadati</taxon>
        <taxon>Pseudomonadota</taxon>
        <taxon>Gammaproteobacteria</taxon>
        <taxon>Enterobacterales</taxon>
        <taxon>Yersiniaceae</taxon>
        <taxon>Serratia</taxon>
    </lineage>
</organism>
<proteinExistence type="predicted"/>
<evidence type="ECO:0000313" key="1">
    <source>
        <dbReference type="EMBL" id="SAY46544.1"/>
    </source>
</evidence>
<dbReference type="AlphaFoldDB" id="A0A1C3HNB8"/>